<evidence type="ECO:0000313" key="8">
    <source>
        <dbReference type="EMBL" id="EKX41385.1"/>
    </source>
</evidence>
<evidence type="ECO:0000256" key="4">
    <source>
        <dbReference type="SAM" id="MobiDB-lite"/>
    </source>
</evidence>
<reference evidence="9" key="3">
    <citation type="submission" date="2016-03" db="UniProtKB">
        <authorList>
            <consortium name="EnsemblProtists"/>
        </authorList>
    </citation>
    <scope>IDENTIFICATION</scope>
</reference>
<dbReference type="SMART" id="SM00060">
    <property type="entry name" value="FN3"/>
    <property type="match status" value="5"/>
</dbReference>
<dbReference type="Pfam" id="PF00530">
    <property type="entry name" value="SRCR"/>
    <property type="match status" value="1"/>
</dbReference>
<dbReference type="PANTHER" id="PTHR13817">
    <property type="entry name" value="TITIN"/>
    <property type="match status" value="1"/>
</dbReference>
<dbReference type="PANTHER" id="PTHR13817:SF164">
    <property type="entry name" value="ZORMIN, ISOFORM J"/>
    <property type="match status" value="1"/>
</dbReference>
<feature type="domain" description="SRCR" evidence="6">
    <location>
        <begin position="2186"/>
        <end position="2295"/>
    </location>
</feature>
<dbReference type="InterPro" id="IPR036772">
    <property type="entry name" value="SRCR-like_dom_sf"/>
</dbReference>
<feature type="domain" description="SRCR" evidence="6">
    <location>
        <begin position="1608"/>
        <end position="1726"/>
    </location>
</feature>
<feature type="compositionally biased region" description="Polar residues" evidence="4">
    <location>
        <begin position="101"/>
        <end position="119"/>
    </location>
</feature>
<dbReference type="InterPro" id="IPR001849">
    <property type="entry name" value="PH_domain"/>
</dbReference>
<evidence type="ECO:0000256" key="3">
    <source>
        <dbReference type="ARBA" id="ARBA00023157"/>
    </source>
</evidence>
<dbReference type="GeneID" id="17298023"/>
<dbReference type="InterPro" id="IPR035892">
    <property type="entry name" value="C2_domain_sf"/>
</dbReference>
<dbReference type="InterPro" id="IPR003961">
    <property type="entry name" value="FN3_dom"/>
</dbReference>
<sequence>MADWSVEQDRIAVLERSIEELEGSGSVQSQDRLQLLETRLNRMDSSSTMVVSTTPPMFQVDGERPSWMSLWPAPVTRTGGSQRSPAKICRLPRVEDCNPAVESSPSTEPGYSAQASTKPQPAAESPSRVLMSRAEKRMESPARSMANLSPESPQPPSGFAQEKGTSKILRQVTGKVPPAQSLHSTSSEVRPAELSILEQVEMESVSNGDRFRNANFHQIREKFEQVYPLNGNENFTFTDSTHHEFVQGSDFIYQGAVYSMPKNDYSPQRKEEEREGHVHTNVSHGNFSWSKLEKSGLPDTFSTLREEDRRSSTPFVMTLEQDYDNFIPESERDLRILKKKISFMIANALGIESDRMIALARVEIVEFVSGSVEVKGVLYHAVSDVKGEEAQLQLERLRSLIDLRSTTLSSHLNAVSISFTSSTPYYPFRDNVPSEPYARPQDPPPRSPVGPPGVKESQRPQGLLEVFILRASALPTQEWTKAVCVVELESSSRAQGFDKWRSGKLGDNRRSEILSSLDAFISQRYQRLHGTNDGEALLSSLLPLLCSQEPREPPAWMAGRHDDSDFHWQDVAGHQTFRTCVRGGDASPKWSSACRFAVLGKRTDRLRLQVLHLGSAGSELVGMVTIEAREWREEGGGKEKQEEAETAPEVLTFHDGLKRNERVVCKAYPLRSITGERIEDGSGKESILYVGLRWTEEVSKQLVPCEGTLQELVKGEGKEAMAWRMRFYQLDPFTQVLWRRDGEQSEQLKIRNAEIKSGGRRDDKLLFEICTRSSSVKLGAETEEDRTRWVESLRASSGLPYRSRGLRNFMLALALLVLLLAGGGVGIGIVAWKNAHRPQVPSYMRWESCKGGDCEACACFQRCLFGSTLGLQASLGTAPHNCSSSCSCSLRAPYSGCGNGVLQARSTVRWFGEDVFFTEECDDGNVVSGDGCSSSCKIESFMKTEAYGLRVAGASAAAKSLCGRNNHTLSVCEEACLRSSSCGCMWFGDGYCHLYAACNTSRIPALSDIEGTWDEVEFQCGLNNFVVDQQRVEIRSEVALFGYSSLSSDQLQTFKQSFSQYCSAPCRITVLSVTAGATTVVRREQQARQATSDKLVVVAFKFTASASSSSSLVTSLTSYLNLGDSGLLGSLKQLGLSSLTGVTVRPAGLPQLFPSPAPPNSTGTLYKKEPYHCTTHNLVGENQYDNTSLCCGNRSEVCQPVGRCYVSLERNFECVPNALPYQPTAPFIEGNSQWDGQPFFSPGASTSVCVTRLTNFIPWYFRVSARNKLGYGSFSSLTRDSMPWVAASDPPTSLIAHAGNRQVWLSWTAPAFDGGRPIASYAVEIAHDLDSSLLCGDPHGCSSTSVPWGRKDPRPVAASFTWQQVPSEGLAYGSVPPDRTYPISSSSPQQDSLLVKTRAEDVPNCHLPPPPVVLTTFLVKTDAQGNPLMNNYKYHFRIRAYNNFQLSLPSTNLSLFPVGRVPYQVQGFNASCYESREWTSCTVGYSGDTRIPITWNPPADDGGMDVTGYHVEYSLDAGATWTEHVAQSKQDARTTSYMLPCMLNDKPYLLRVRAINLYGEGDPSVIGPVTPRWCPHMQACGVCLEPNYELWGGCSLPACSSARSGLNTRFINCTGGGCRVEVLHAGVWGGVSGFFTNSSGDVACHSLGLRPRPQVCGGPTCGSVQLSSSFTHKKIWLTNLSCSGSEASLLDCPSNVTMGNVTVSEVGDEKFALSTQEGSSFEVCCWDTSELFSTISVLDRQGEEQQPDFCCQVVGSDCLPAGRCYFSSEQGGACVYARGPYPPPLVQALPCDNVNLLCDEKANVAWVAPEDTGGSPITDYIIYAASPLPNGTYEVKVARTGSLSTNYTVVPGLVNFVPWFFKVSAISRLGYFAGYGRQKVPVLSAPSPAFVPFVQEPLQPVNGRAQAGNRQVWLAWDPPLWNGGRAISGYTLEILTADGTWTDKIPGLTNGAPPDGQYPIAAQTRSVAALSSTQRRLLLSQTSNLDPLSSTFHVTKDASGAELANAASYSFRLLAYSTFNSSLPSAVIIVDPVGTVASSPLNFTADCYEDAGRGAASTCTTGRAEDTRVTMRWSESSYNGDISILNYTLEYSTDGGTTWTGAVQLAVTSSGSYTYVYEGLTNDQAYMFRVRAVNFYGFSAPAVIGPLTPKYCPNLVECGVCVLAAYSVWGGCTMPSCILQDTEGRRLEILHDSKWGTITGATSQGTGLVACNALGLRGRPSTCYAPDGVCGAITTPATFPPDDGVIVVWLGSVSCVGTEAKVHDCSARTLPGGSKWTDAFYKLHSDQQDKGICCWPPLP</sequence>
<dbReference type="PROSITE" id="PS50003">
    <property type="entry name" value="PH_DOMAIN"/>
    <property type="match status" value="1"/>
</dbReference>
<dbReference type="Gene3D" id="2.30.29.30">
    <property type="entry name" value="Pleckstrin-homology domain (PH domain)/Phosphotyrosine-binding domain (PTB)"/>
    <property type="match status" value="1"/>
</dbReference>
<dbReference type="InterPro" id="IPR011993">
    <property type="entry name" value="PH-like_dom_sf"/>
</dbReference>
<dbReference type="NCBIfam" id="TIGR02232">
    <property type="entry name" value="myxo_disulf_rpt"/>
    <property type="match status" value="1"/>
</dbReference>
<feature type="domain" description="Fibronectin type-III" evidence="7">
    <location>
        <begin position="1477"/>
        <end position="1574"/>
    </location>
</feature>
<evidence type="ECO:0000259" key="7">
    <source>
        <dbReference type="PROSITE" id="PS50853"/>
    </source>
</evidence>
<dbReference type="eggNOG" id="KOG0613">
    <property type="taxonomic scope" value="Eukaryota"/>
</dbReference>
<dbReference type="EMBL" id="JH993024">
    <property type="protein sequence ID" value="EKX41385.1"/>
    <property type="molecule type" value="Genomic_DNA"/>
</dbReference>
<dbReference type="STRING" id="905079.L1IZY1"/>
<keyword evidence="10" id="KW-1185">Reference proteome</keyword>
<gene>
    <name evidence="8" type="ORF">GUITHDRAFT_142075</name>
</gene>
<dbReference type="InterPro" id="IPR013783">
    <property type="entry name" value="Ig-like_fold"/>
</dbReference>
<dbReference type="InterPro" id="IPR036116">
    <property type="entry name" value="FN3_sf"/>
</dbReference>
<dbReference type="Gene3D" id="2.60.40.150">
    <property type="entry name" value="C2 domain"/>
    <property type="match status" value="1"/>
</dbReference>
<dbReference type="SUPFAM" id="SSF49562">
    <property type="entry name" value="C2 domain (Calcium/lipid-binding domain, CaLB)"/>
    <property type="match status" value="1"/>
</dbReference>
<protein>
    <submittedName>
        <fullName evidence="8 9">Uncharacterized protein</fullName>
    </submittedName>
</protein>
<dbReference type="Proteomes" id="UP000011087">
    <property type="component" value="Unassembled WGS sequence"/>
</dbReference>
<dbReference type="SUPFAM" id="SSF50729">
    <property type="entry name" value="PH domain-like"/>
    <property type="match status" value="1"/>
</dbReference>
<feature type="domain" description="Fibronectin type-III" evidence="7">
    <location>
        <begin position="1782"/>
        <end position="1887"/>
    </location>
</feature>
<feature type="compositionally biased region" description="Pro residues" evidence="4">
    <location>
        <begin position="441"/>
        <end position="451"/>
    </location>
</feature>
<dbReference type="InterPro" id="IPR050964">
    <property type="entry name" value="Striated_Muscle_Regulatory"/>
</dbReference>
<evidence type="ECO:0000256" key="2">
    <source>
        <dbReference type="ARBA" id="ARBA00022737"/>
    </source>
</evidence>
<dbReference type="Pfam" id="PF00041">
    <property type="entry name" value="fn3"/>
    <property type="match status" value="2"/>
</dbReference>
<dbReference type="SMART" id="SM00233">
    <property type="entry name" value="PH"/>
    <property type="match status" value="1"/>
</dbReference>
<keyword evidence="3" id="KW-1015">Disulfide bond</keyword>
<dbReference type="SUPFAM" id="SSF56487">
    <property type="entry name" value="SRCR-like"/>
    <property type="match status" value="2"/>
</dbReference>
<name>L1IZY1_GUITC</name>
<dbReference type="SMART" id="SM00202">
    <property type="entry name" value="SR"/>
    <property type="match status" value="1"/>
</dbReference>
<feature type="domain" description="PH" evidence="5">
    <location>
        <begin position="702"/>
        <end position="798"/>
    </location>
</feature>
<feature type="region of interest" description="Disordered" evidence="4">
    <location>
        <begin position="430"/>
        <end position="457"/>
    </location>
</feature>
<dbReference type="RefSeq" id="XP_005828365.1">
    <property type="nucleotide sequence ID" value="XM_005828308.1"/>
</dbReference>
<keyword evidence="1" id="KW-0732">Signal</keyword>
<reference evidence="8 10" key="1">
    <citation type="journal article" date="2012" name="Nature">
        <title>Algal genomes reveal evolutionary mosaicism and the fate of nucleomorphs.</title>
        <authorList>
            <consortium name="DOE Joint Genome Institute"/>
            <person name="Curtis B.A."/>
            <person name="Tanifuji G."/>
            <person name="Burki F."/>
            <person name="Gruber A."/>
            <person name="Irimia M."/>
            <person name="Maruyama S."/>
            <person name="Arias M.C."/>
            <person name="Ball S.G."/>
            <person name="Gile G.H."/>
            <person name="Hirakawa Y."/>
            <person name="Hopkins J.F."/>
            <person name="Kuo A."/>
            <person name="Rensing S.A."/>
            <person name="Schmutz J."/>
            <person name="Symeonidi A."/>
            <person name="Elias M."/>
            <person name="Eveleigh R.J."/>
            <person name="Herman E.K."/>
            <person name="Klute M.J."/>
            <person name="Nakayama T."/>
            <person name="Obornik M."/>
            <person name="Reyes-Prieto A."/>
            <person name="Armbrust E.V."/>
            <person name="Aves S.J."/>
            <person name="Beiko R.G."/>
            <person name="Coutinho P."/>
            <person name="Dacks J.B."/>
            <person name="Durnford D.G."/>
            <person name="Fast N.M."/>
            <person name="Green B.R."/>
            <person name="Grisdale C.J."/>
            <person name="Hempel F."/>
            <person name="Henrissat B."/>
            <person name="Hoppner M.P."/>
            <person name="Ishida K."/>
            <person name="Kim E."/>
            <person name="Koreny L."/>
            <person name="Kroth P.G."/>
            <person name="Liu Y."/>
            <person name="Malik S.B."/>
            <person name="Maier U.G."/>
            <person name="McRose D."/>
            <person name="Mock T."/>
            <person name="Neilson J.A."/>
            <person name="Onodera N.T."/>
            <person name="Poole A.M."/>
            <person name="Pritham E.J."/>
            <person name="Richards T.A."/>
            <person name="Rocap G."/>
            <person name="Roy S.W."/>
            <person name="Sarai C."/>
            <person name="Schaack S."/>
            <person name="Shirato S."/>
            <person name="Slamovits C.H."/>
            <person name="Spencer D.F."/>
            <person name="Suzuki S."/>
            <person name="Worden A.Z."/>
            <person name="Zauner S."/>
            <person name="Barry K."/>
            <person name="Bell C."/>
            <person name="Bharti A.K."/>
            <person name="Crow J.A."/>
            <person name="Grimwood J."/>
            <person name="Kramer R."/>
            <person name="Lindquist E."/>
            <person name="Lucas S."/>
            <person name="Salamov A."/>
            <person name="McFadden G.I."/>
            <person name="Lane C.E."/>
            <person name="Keeling P.J."/>
            <person name="Gray M.W."/>
            <person name="Grigoriev I.V."/>
            <person name="Archibald J.M."/>
        </authorList>
    </citation>
    <scope>NUCLEOTIDE SEQUENCE</scope>
    <source>
        <strain evidence="8 10">CCMP2712</strain>
    </source>
</reference>
<evidence type="ECO:0000313" key="9">
    <source>
        <dbReference type="EnsemblProtists" id="EKX41385"/>
    </source>
</evidence>
<dbReference type="PROSITE" id="PS50853">
    <property type="entry name" value="FN3"/>
    <property type="match status" value="3"/>
</dbReference>
<feature type="domain" description="Fibronectin type-III" evidence="7">
    <location>
        <begin position="2055"/>
        <end position="2152"/>
    </location>
</feature>
<dbReference type="EnsemblProtists" id="EKX41385">
    <property type="protein sequence ID" value="EKX41385"/>
    <property type="gene ID" value="GUITHDRAFT_142075"/>
</dbReference>
<evidence type="ECO:0000313" key="10">
    <source>
        <dbReference type="Proteomes" id="UP000011087"/>
    </source>
</evidence>
<dbReference type="InterPro" id="IPR001190">
    <property type="entry name" value="SRCR"/>
</dbReference>
<dbReference type="KEGG" id="gtt:GUITHDRAFT_142075"/>
<accession>L1IZY1</accession>
<dbReference type="Gene3D" id="3.10.250.10">
    <property type="entry name" value="SRCR-like domain"/>
    <property type="match status" value="2"/>
</dbReference>
<organism evidence="8">
    <name type="scientific">Guillardia theta (strain CCMP2712)</name>
    <name type="common">Cryptophyte</name>
    <dbReference type="NCBI Taxonomy" id="905079"/>
    <lineage>
        <taxon>Eukaryota</taxon>
        <taxon>Cryptophyceae</taxon>
        <taxon>Pyrenomonadales</taxon>
        <taxon>Geminigeraceae</taxon>
        <taxon>Guillardia</taxon>
    </lineage>
</organism>
<feature type="region of interest" description="Disordered" evidence="4">
    <location>
        <begin position="98"/>
        <end position="164"/>
    </location>
</feature>
<reference evidence="10" key="2">
    <citation type="submission" date="2012-11" db="EMBL/GenBank/DDBJ databases">
        <authorList>
            <person name="Kuo A."/>
            <person name="Curtis B.A."/>
            <person name="Tanifuji G."/>
            <person name="Burki F."/>
            <person name="Gruber A."/>
            <person name="Irimia M."/>
            <person name="Maruyama S."/>
            <person name="Arias M.C."/>
            <person name="Ball S.G."/>
            <person name="Gile G.H."/>
            <person name="Hirakawa Y."/>
            <person name="Hopkins J.F."/>
            <person name="Rensing S.A."/>
            <person name="Schmutz J."/>
            <person name="Symeonidi A."/>
            <person name="Elias M."/>
            <person name="Eveleigh R.J."/>
            <person name="Herman E.K."/>
            <person name="Klute M.J."/>
            <person name="Nakayama T."/>
            <person name="Obornik M."/>
            <person name="Reyes-Prieto A."/>
            <person name="Armbrust E.V."/>
            <person name="Aves S.J."/>
            <person name="Beiko R.G."/>
            <person name="Coutinho P."/>
            <person name="Dacks J.B."/>
            <person name="Durnford D.G."/>
            <person name="Fast N.M."/>
            <person name="Green B.R."/>
            <person name="Grisdale C."/>
            <person name="Hempe F."/>
            <person name="Henrissat B."/>
            <person name="Hoppner M.P."/>
            <person name="Ishida K.-I."/>
            <person name="Kim E."/>
            <person name="Koreny L."/>
            <person name="Kroth P.G."/>
            <person name="Liu Y."/>
            <person name="Malik S.-B."/>
            <person name="Maier U.G."/>
            <person name="McRose D."/>
            <person name="Mock T."/>
            <person name="Neilson J.A."/>
            <person name="Onodera N.T."/>
            <person name="Poole A.M."/>
            <person name="Pritham E.J."/>
            <person name="Richards T.A."/>
            <person name="Rocap G."/>
            <person name="Roy S.W."/>
            <person name="Sarai C."/>
            <person name="Schaack S."/>
            <person name="Shirato S."/>
            <person name="Slamovits C.H."/>
            <person name="Spencer D.F."/>
            <person name="Suzuki S."/>
            <person name="Worden A.Z."/>
            <person name="Zauner S."/>
            <person name="Barry K."/>
            <person name="Bell C."/>
            <person name="Bharti A.K."/>
            <person name="Crow J.A."/>
            <person name="Grimwood J."/>
            <person name="Kramer R."/>
            <person name="Lindquist E."/>
            <person name="Lucas S."/>
            <person name="Salamov A."/>
            <person name="McFadden G.I."/>
            <person name="Lane C.E."/>
            <person name="Keeling P.J."/>
            <person name="Gray M.W."/>
            <person name="Grigoriev I.V."/>
            <person name="Archibald J.M."/>
        </authorList>
    </citation>
    <scope>NUCLEOTIDE SEQUENCE</scope>
    <source>
        <strain evidence="10">CCMP2712</strain>
    </source>
</reference>
<dbReference type="GO" id="GO:0016020">
    <property type="term" value="C:membrane"/>
    <property type="evidence" value="ECO:0007669"/>
    <property type="project" value="InterPro"/>
</dbReference>
<dbReference type="HOGENOM" id="CLU_230177_0_0_1"/>
<dbReference type="Gene3D" id="2.60.40.10">
    <property type="entry name" value="Immunoglobulins"/>
    <property type="match status" value="5"/>
</dbReference>
<dbReference type="SUPFAM" id="SSF49265">
    <property type="entry name" value="Fibronectin type III"/>
    <property type="match status" value="4"/>
</dbReference>
<dbReference type="PaxDb" id="55529-EKX41385"/>
<dbReference type="OrthoDB" id="504170at2759"/>
<dbReference type="InterPro" id="IPR011936">
    <property type="entry name" value="Myxo_disulph_rpt"/>
</dbReference>
<proteinExistence type="predicted"/>
<evidence type="ECO:0000259" key="5">
    <source>
        <dbReference type="PROSITE" id="PS50003"/>
    </source>
</evidence>
<evidence type="ECO:0000259" key="6">
    <source>
        <dbReference type="PROSITE" id="PS50287"/>
    </source>
</evidence>
<dbReference type="CDD" id="cd00063">
    <property type="entry name" value="FN3"/>
    <property type="match status" value="3"/>
</dbReference>
<dbReference type="PROSITE" id="PS50287">
    <property type="entry name" value="SRCR_2"/>
    <property type="match status" value="2"/>
</dbReference>
<evidence type="ECO:0000256" key="1">
    <source>
        <dbReference type="ARBA" id="ARBA00022729"/>
    </source>
</evidence>
<keyword evidence="2" id="KW-0677">Repeat</keyword>